<keyword evidence="9" id="KW-0067">ATP-binding</keyword>
<dbReference type="Gene3D" id="3.30.565.10">
    <property type="entry name" value="Histidine kinase-like ATPase, C-terminal domain"/>
    <property type="match status" value="1"/>
</dbReference>
<dbReference type="SUPFAM" id="SSF158472">
    <property type="entry name" value="HAMP domain-like"/>
    <property type="match status" value="1"/>
</dbReference>
<organism evidence="13 14">
    <name type="scientific">Singulisphaera acidiphila (strain ATCC BAA-1392 / DSM 18658 / VKM B-2454 / MOB10)</name>
    <dbReference type="NCBI Taxonomy" id="886293"/>
    <lineage>
        <taxon>Bacteria</taxon>
        <taxon>Pseudomonadati</taxon>
        <taxon>Planctomycetota</taxon>
        <taxon>Planctomycetia</taxon>
        <taxon>Isosphaerales</taxon>
        <taxon>Isosphaeraceae</taxon>
        <taxon>Singulisphaera</taxon>
    </lineage>
</organism>
<evidence type="ECO:0000256" key="9">
    <source>
        <dbReference type="ARBA" id="ARBA00022840"/>
    </source>
</evidence>
<dbReference type="PANTHER" id="PTHR44936">
    <property type="entry name" value="SENSOR PROTEIN CREC"/>
    <property type="match status" value="1"/>
</dbReference>
<dbReference type="InterPro" id="IPR036097">
    <property type="entry name" value="HisK_dim/P_sf"/>
</dbReference>
<dbReference type="PROSITE" id="PS50885">
    <property type="entry name" value="HAMP"/>
    <property type="match status" value="1"/>
</dbReference>
<dbReference type="GO" id="GO:0005886">
    <property type="term" value="C:plasma membrane"/>
    <property type="evidence" value="ECO:0007669"/>
    <property type="project" value="UniProtKB-SubCell"/>
</dbReference>
<dbReference type="InterPro" id="IPR003660">
    <property type="entry name" value="HAMP_dom"/>
</dbReference>
<evidence type="ECO:0000259" key="11">
    <source>
        <dbReference type="PROSITE" id="PS50109"/>
    </source>
</evidence>
<keyword evidence="4" id="KW-1003">Cell membrane</keyword>
<dbReference type="CDD" id="cd00082">
    <property type="entry name" value="HisKA"/>
    <property type="match status" value="1"/>
</dbReference>
<dbReference type="Pfam" id="PF00512">
    <property type="entry name" value="HisKA"/>
    <property type="match status" value="1"/>
</dbReference>
<proteinExistence type="predicted"/>
<dbReference type="InterPro" id="IPR036890">
    <property type="entry name" value="HATPase_C_sf"/>
</dbReference>
<keyword evidence="14" id="KW-1185">Reference proteome</keyword>
<dbReference type="Pfam" id="PF00672">
    <property type="entry name" value="HAMP"/>
    <property type="match status" value="1"/>
</dbReference>
<keyword evidence="5" id="KW-0597">Phosphoprotein</keyword>
<sequence>MRSLFGKIFLWLLGTSLLPVAAFMATSSYFLPSGQAPAFLPIYLWTLLGTAVLGYLVAINLVRPLRSLRRTVEQFGRGDLTARTGSLRKDEIGGLSRAFDRMAERIETLLTAERRLLQDVSHELRSPLARLRFAVELARTDGDREEALTHIAKDVERLANLVDELLQLTRAEGDPSSQDLHVIPLNDLLRSLVADCGLEAEARHRRLALKVDGSAIVLGERELIRRAVENVLRNAIHYAPEGTTVEIVMTLVAEVATITVRDRGPGIPDEWLGQIFKPFFRVDNDRARTSGGVGLGLSIAQRAISLHQGKVEARNANPGLIVTIELPHAKGLAGRDAVLPAVGAGSFKP</sequence>
<evidence type="ECO:0000256" key="1">
    <source>
        <dbReference type="ARBA" id="ARBA00000085"/>
    </source>
</evidence>
<reference evidence="13 14" key="1">
    <citation type="submission" date="2012-02" db="EMBL/GenBank/DDBJ databases">
        <title>Complete sequence of chromosome of Singulisphaera acidiphila DSM 18658.</title>
        <authorList>
            <consortium name="US DOE Joint Genome Institute (JGI-PGF)"/>
            <person name="Lucas S."/>
            <person name="Copeland A."/>
            <person name="Lapidus A."/>
            <person name="Glavina del Rio T."/>
            <person name="Dalin E."/>
            <person name="Tice H."/>
            <person name="Bruce D."/>
            <person name="Goodwin L."/>
            <person name="Pitluck S."/>
            <person name="Peters L."/>
            <person name="Ovchinnikova G."/>
            <person name="Chertkov O."/>
            <person name="Kyrpides N."/>
            <person name="Mavromatis K."/>
            <person name="Ivanova N."/>
            <person name="Brettin T."/>
            <person name="Detter J.C."/>
            <person name="Han C."/>
            <person name="Larimer F."/>
            <person name="Land M."/>
            <person name="Hauser L."/>
            <person name="Markowitz V."/>
            <person name="Cheng J.-F."/>
            <person name="Hugenholtz P."/>
            <person name="Woyke T."/>
            <person name="Wu D."/>
            <person name="Tindall B."/>
            <person name="Pomrenke H."/>
            <person name="Brambilla E."/>
            <person name="Klenk H.-P."/>
            <person name="Eisen J.A."/>
        </authorList>
    </citation>
    <scope>NUCLEOTIDE SEQUENCE [LARGE SCALE GENOMIC DNA]</scope>
    <source>
        <strain evidence="14">ATCC BAA-1392 / DSM 18658 / VKM B-2454 / MOB10</strain>
    </source>
</reference>
<dbReference type="InterPro" id="IPR004358">
    <property type="entry name" value="Sig_transdc_His_kin-like_C"/>
</dbReference>
<keyword evidence="10" id="KW-0472">Membrane</keyword>
<evidence type="ECO:0000259" key="12">
    <source>
        <dbReference type="PROSITE" id="PS50885"/>
    </source>
</evidence>
<dbReference type="EMBL" id="CP003364">
    <property type="protein sequence ID" value="AGA28635.1"/>
    <property type="molecule type" value="Genomic_DNA"/>
</dbReference>
<dbReference type="KEGG" id="saci:Sinac_4446"/>
<dbReference type="CDD" id="cd06225">
    <property type="entry name" value="HAMP"/>
    <property type="match status" value="1"/>
</dbReference>
<keyword evidence="7" id="KW-0547">Nucleotide-binding</keyword>
<evidence type="ECO:0000256" key="7">
    <source>
        <dbReference type="ARBA" id="ARBA00022741"/>
    </source>
</evidence>
<dbReference type="PANTHER" id="PTHR44936:SF10">
    <property type="entry name" value="SENSOR PROTEIN RSTB"/>
    <property type="match status" value="1"/>
</dbReference>
<dbReference type="Pfam" id="PF02518">
    <property type="entry name" value="HATPase_c"/>
    <property type="match status" value="1"/>
</dbReference>
<evidence type="ECO:0000256" key="2">
    <source>
        <dbReference type="ARBA" id="ARBA00004651"/>
    </source>
</evidence>
<gene>
    <name evidence="13" type="ordered locus">Sinac_4446</name>
</gene>
<name>L0DIE8_SINAD</name>
<keyword evidence="10" id="KW-0812">Transmembrane</keyword>
<keyword evidence="10" id="KW-1133">Transmembrane helix</keyword>
<dbReference type="InterPro" id="IPR003661">
    <property type="entry name" value="HisK_dim/P_dom"/>
</dbReference>
<comment type="subcellular location">
    <subcellularLocation>
        <location evidence="2">Cell membrane</location>
        <topology evidence="2">Multi-pass membrane protein</topology>
    </subcellularLocation>
</comment>
<dbReference type="OrthoDB" id="9804645at2"/>
<dbReference type="GO" id="GO:0000155">
    <property type="term" value="F:phosphorelay sensor kinase activity"/>
    <property type="evidence" value="ECO:0007669"/>
    <property type="project" value="InterPro"/>
</dbReference>
<dbReference type="SMART" id="SM00387">
    <property type="entry name" value="HATPase_c"/>
    <property type="match status" value="1"/>
</dbReference>
<feature type="domain" description="Histidine kinase" evidence="11">
    <location>
        <begin position="119"/>
        <end position="330"/>
    </location>
</feature>
<evidence type="ECO:0000256" key="10">
    <source>
        <dbReference type="SAM" id="Phobius"/>
    </source>
</evidence>
<dbReference type="SUPFAM" id="SSF47384">
    <property type="entry name" value="Homodimeric domain of signal transducing histidine kinase"/>
    <property type="match status" value="1"/>
</dbReference>
<dbReference type="RefSeq" id="WP_015247753.1">
    <property type="nucleotide sequence ID" value="NC_019892.1"/>
</dbReference>
<dbReference type="GO" id="GO:0005524">
    <property type="term" value="F:ATP binding"/>
    <property type="evidence" value="ECO:0007669"/>
    <property type="project" value="UniProtKB-KW"/>
</dbReference>
<feature type="transmembrane region" description="Helical" evidence="10">
    <location>
        <begin position="38"/>
        <end position="62"/>
    </location>
</feature>
<dbReference type="PRINTS" id="PR00344">
    <property type="entry name" value="BCTRLSENSOR"/>
</dbReference>
<evidence type="ECO:0000256" key="8">
    <source>
        <dbReference type="ARBA" id="ARBA00022777"/>
    </source>
</evidence>
<evidence type="ECO:0000256" key="5">
    <source>
        <dbReference type="ARBA" id="ARBA00022553"/>
    </source>
</evidence>
<dbReference type="InterPro" id="IPR003594">
    <property type="entry name" value="HATPase_dom"/>
</dbReference>
<keyword evidence="6" id="KW-0808">Transferase</keyword>
<dbReference type="STRING" id="886293.Sinac_4446"/>
<dbReference type="InterPro" id="IPR005467">
    <property type="entry name" value="His_kinase_dom"/>
</dbReference>
<dbReference type="InterPro" id="IPR050980">
    <property type="entry name" value="2C_sensor_his_kinase"/>
</dbReference>
<dbReference type="HOGENOM" id="CLU_000445_89_3_0"/>
<dbReference type="SMART" id="SM00388">
    <property type="entry name" value="HisKA"/>
    <property type="match status" value="1"/>
</dbReference>
<dbReference type="PROSITE" id="PS50109">
    <property type="entry name" value="HIS_KIN"/>
    <property type="match status" value="1"/>
</dbReference>
<dbReference type="eggNOG" id="COG2205">
    <property type="taxonomic scope" value="Bacteria"/>
</dbReference>
<evidence type="ECO:0000313" key="13">
    <source>
        <dbReference type="EMBL" id="AGA28635.1"/>
    </source>
</evidence>
<dbReference type="Proteomes" id="UP000010798">
    <property type="component" value="Chromosome"/>
</dbReference>
<feature type="domain" description="HAMP" evidence="12">
    <location>
        <begin position="59"/>
        <end position="111"/>
    </location>
</feature>
<evidence type="ECO:0000256" key="6">
    <source>
        <dbReference type="ARBA" id="ARBA00022679"/>
    </source>
</evidence>
<dbReference type="EC" id="2.7.13.3" evidence="3"/>
<evidence type="ECO:0000313" key="14">
    <source>
        <dbReference type="Proteomes" id="UP000010798"/>
    </source>
</evidence>
<dbReference type="Gene3D" id="1.10.287.130">
    <property type="match status" value="1"/>
</dbReference>
<dbReference type="Gene3D" id="1.10.8.500">
    <property type="entry name" value="HAMP domain in histidine kinase"/>
    <property type="match status" value="1"/>
</dbReference>
<comment type="catalytic activity">
    <reaction evidence="1">
        <text>ATP + protein L-histidine = ADP + protein N-phospho-L-histidine.</text>
        <dbReference type="EC" id="2.7.13.3"/>
    </reaction>
</comment>
<evidence type="ECO:0000256" key="4">
    <source>
        <dbReference type="ARBA" id="ARBA00022475"/>
    </source>
</evidence>
<accession>L0DIE8</accession>
<evidence type="ECO:0000256" key="3">
    <source>
        <dbReference type="ARBA" id="ARBA00012438"/>
    </source>
</evidence>
<dbReference type="SMART" id="SM00304">
    <property type="entry name" value="HAMP"/>
    <property type="match status" value="1"/>
</dbReference>
<dbReference type="SUPFAM" id="SSF55874">
    <property type="entry name" value="ATPase domain of HSP90 chaperone/DNA topoisomerase II/histidine kinase"/>
    <property type="match status" value="1"/>
</dbReference>
<dbReference type="eggNOG" id="COG2770">
    <property type="taxonomic scope" value="Bacteria"/>
</dbReference>
<dbReference type="AlphaFoldDB" id="L0DIE8"/>
<protein>
    <recommendedName>
        <fullName evidence="3">histidine kinase</fullName>
        <ecNumber evidence="3">2.7.13.3</ecNumber>
    </recommendedName>
</protein>
<keyword evidence="8 13" id="KW-0418">Kinase</keyword>